<dbReference type="EMBL" id="JBHRWK010000055">
    <property type="protein sequence ID" value="MFC3453764.1"/>
    <property type="molecule type" value="Genomic_DNA"/>
</dbReference>
<name>A0ABV7P754_9PSEU</name>
<organism evidence="1 2">
    <name type="scientific">Amycolatopsis speibonae</name>
    <dbReference type="NCBI Taxonomy" id="1450224"/>
    <lineage>
        <taxon>Bacteria</taxon>
        <taxon>Bacillati</taxon>
        <taxon>Actinomycetota</taxon>
        <taxon>Actinomycetes</taxon>
        <taxon>Pseudonocardiales</taxon>
        <taxon>Pseudonocardiaceae</taxon>
        <taxon>Amycolatopsis</taxon>
    </lineage>
</organism>
<evidence type="ECO:0000313" key="2">
    <source>
        <dbReference type="Proteomes" id="UP001595645"/>
    </source>
</evidence>
<evidence type="ECO:0000313" key="1">
    <source>
        <dbReference type="EMBL" id="MFC3453764.1"/>
    </source>
</evidence>
<accession>A0ABV7P754</accession>
<reference evidence="2" key="1">
    <citation type="journal article" date="2019" name="Int. J. Syst. Evol. Microbiol.">
        <title>The Global Catalogue of Microorganisms (GCM) 10K type strain sequencing project: providing services to taxonomists for standard genome sequencing and annotation.</title>
        <authorList>
            <consortium name="The Broad Institute Genomics Platform"/>
            <consortium name="The Broad Institute Genome Sequencing Center for Infectious Disease"/>
            <person name="Wu L."/>
            <person name="Ma J."/>
        </authorList>
    </citation>
    <scope>NUCLEOTIDE SEQUENCE [LARGE SCALE GENOMIC DNA]</scope>
    <source>
        <strain evidence="2">CGMCC 4.7676</strain>
    </source>
</reference>
<proteinExistence type="predicted"/>
<dbReference type="Proteomes" id="UP001595645">
    <property type="component" value="Unassembled WGS sequence"/>
</dbReference>
<keyword evidence="2" id="KW-1185">Reference proteome</keyword>
<evidence type="ECO:0008006" key="3">
    <source>
        <dbReference type="Google" id="ProtNLM"/>
    </source>
</evidence>
<gene>
    <name evidence="1" type="ORF">ACFOSH_30365</name>
</gene>
<protein>
    <recommendedName>
        <fullName evidence="3">Flagellar FliJ protein</fullName>
    </recommendedName>
</protein>
<sequence>MALSVRLHSRALTELSYVGLRTHSVASDGAPVLGDGVDNGIRRAKQLRAEAARVRGEAGERLERAAESLASGQTAVAHRQRDLAEVAMCHYMAYEELAAAAEHRGKATRFVRGMTAREIEIHRAYAAIRRAEGHRERGEAIRCRDDAFAALRHRELAGEAEEKARVAELRAFELLEAGANERKP</sequence>
<dbReference type="RefSeq" id="WP_378242671.1">
    <property type="nucleotide sequence ID" value="NZ_JBHRWK010000055.1"/>
</dbReference>
<comment type="caution">
    <text evidence="1">The sequence shown here is derived from an EMBL/GenBank/DDBJ whole genome shotgun (WGS) entry which is preliminary data.</text>
</comment>